<feature type="signal peptide" evidence="2">
    <location>
        <begin position="1"/>
        <end position="19"/>
    </location>
</feature>
<gene>
    <name evidence="4" type="ORF">ACFQ21_19070</name>
</gene>
<evidence type="ECO:0000256" key="2">
    <source>
        <dbReference type="SAM" id="SignalP"/>
    </source>
</evidence>
<evidence type="ECO:0000313" key="5">
    <source>
        <dbReference type="Proteomes" id="UP001597112"/>
    </source>
</evidence>
<feature type="domain" description="Putative beta-lactamase-inhibitor-like PepSY-like" evidence="3">
    <location>
        <begin position="68"/>
        <end position="140"/>
    </location>
</feature>
<feature type="chain" id="PRO_5046793509" evidence="2">
    <location>
        <begin position="20"/>
        <end position="167"/>
    </location>
</feature>
<feature type="domain" description="Putative beta-lactamase-inhibitor-like PepSY-like" evidence="3">
    <location>
        <begin position="20"/>
        <end position="60"/>
    </location>
</feature>
<comment type="caution">
    <text evidence="4">The sequence shown here is derived from an EMBL/GenBank/DDBJ whole genome shotgun (WGS) entry which is preliminary data.</text>
</comment>
<keyword evidence="5" id="KW-1185">Reference proteome</keyword>
<sequence>MKTTLFITGMLLSVVTSFAQEIPEAQVPASVVAAFKKDFPQATETKWEKKADAHSVKFKVNGVEHKGWLDSNGKMVKHKVDIKESELPAAVTTTLKKEYSNFKVSGVYKMLEGNVTTYEMDLKNDQEKWEAVFAEDGKLVKKKQKDKSGKDKPAKDKDKSAKAKKVS</sequence>
<proteinExistence type="predicted"/>
<evidence type="ECO:0000256" key="1">
    <source>
        <dbReference type="SAM" id="MobiDB-lite"/>
    </source>
</evidence>
<feature type="compositionally biased region" description="Basic and acidic residues" evidence="1">
    <location>
        <begin position="146"/>
        <end position="161"/>
    </location>
</feature>
<dbReference type="RefSeq" id="WP_377581230.1">
    <property type="nucleotide sequence ID" value="NZ_JBHTKA010000007.1"/>
</dbReference>
<reference evidence="5" key="1">
    <citation type="journal article" date="2019" name="Int. J. Syst. Evol. Microbiol.">
        <title>The Global Catalogue of Microorganisms (GCM) 10K type strain sequencing project: providing services to taxonomists for standard genome sequencing and annotation.</title>
        <authorList>
            <consortium name="The Broad Institute Genomics Platform"/>
            <consortium name="The Broad Institute Genome Sequencing Center for Infectious Disease"/>
            <person name="Wu L."/>
            <person name="Ma J."/>
        </authorList>
    </citation>
    <scope>NUCLEOTIDE SEQUENCE [LARGE SCALE GENOMIC DNA]</scope>
    <source>
        <strain evidence="5">CCUG 58938</strain>
    </source>
</reference>
<evidence type="ECO:0000313" key="4">
    <source>
        <dbReference type="EMBL" id="MFD1001438.1"/>
    </source>
</evidence>
<dbReference type="SUPFAM" id="SSF160574">
    <property type="entry name" value="BT0923-like"/>
    <property type="match status" value="1"/>
</dbReference>
<name>A0ABW3K604_9BACT</name>
<accession>A0ABW3K604</accession>
<evidence type="ECO:0000259" key="3">
    <source>
        <dbReference type="Pfam" id="PF11396"/>
    </source>
</evidence>
<dbReference type="InterPro" id="IPR021533">
    <property type="entry name" value="PepSY-like"/>
</dbReference>
<protein>
    <submittedName>
        <fullName evidence="4">PepSY-like domain-containing protein</fullName>
    </submittedName>
</protein>
<feature type="region of interest" description="Disordered" evidence="1">
    <location>
        <begin position="140"/>
        <end position="167"/>
    </location>
</feature>
<dbReference type="Pfam" id="PF11396">
    <property type="entry name" value="PepSY_like"/>
    <property type="match status" value="2"/>
</dbReference>
<dbReference type="EMBL" id="JBHTKA010000007">
    <property type="protein sequence ID" value="MFD1001438.1"/>
    <property type="molecule type" value="Genomic_DNA"/>
</dbReference>
<keyword evidence="2" id="KW-0732">Signal</keyword>
<organism evidence="4 5">
    <name type="scientific">Ohtaekwangia kribbensis</name>
    <dbReference type="NCBI Taxonomy" id="688913"/>
    <lineage>
        <taxon>Bacteria</taxon>
        <taxon>Pseudomonadati</taxon>
        <taxon>Bacteroidota</taxon>
        <taxon>Cytophagia</taxon>
        <taxon>Cytophagales</taxon>
        <taxon>Fulvivirgaceae</taxon>
        <taxon>Ohtaekwangia</taxon>
    </lineage>
</organism>
<dbReference type="Proteomes" id="UP001597112">
    <property type="component" value="Unassembled WGS sequence"/>
</dbReference>
<dbReference type="Gene3D" id="3.10.450.360">
    <property type="match status" value="1"/>
</dbReference>